<dbReference type="KEGG" id="dpx:DAPPUDRAFT_307942"/>
<evidence type="ECO:0000256" key="2">
    <source>
        <dbReference type="SAM" id="SignalP"/>
    </source>
</evidence>
<dbReference type="InParanoid" id="E9H515"/>
<dbReference type="HOGENOM" id="CLU_2778456_0_0_1"/>
<feature type="signal peptide" evidence="2">
    <location>
        <begin position="1"/>
        <end position="25"/>
    </location>
</feature>
<reference evidence="3 4" key="1">
    <citation type="journal article" date="2011" name="Science">
        <title>The ecoresponsive genome of Daphnia pulex.</title>
        <authorList>
            <person name="Colbourne J.K."/>
            <person name="Pfrender M.E."/>
            <person name="Gilbert D."/>
            <person name="Thomas W.K."/>
            <person name="Tucker A."/>
            <person name="Oakley T.H."/>
            <person name="Tokishita S."/>
            <person name="Aerts A."/>
            <person name="Arnold G.J."/>
            <person name="Basu M.K."/>
            <person name="Bauer D.J."/>
            <person name="Caceres C.E."/>
            <person name="Carmel L."/>
            <person name="Casola C."/>
            <person name="Choi J.H."/>
            <person name="Detter J.C."/>
            <person name="Dong Q."/>
            <person name="Dusheyko S."/>
            <person name="Eads B.D."/>
            <person name="Frohlich T."/>
            <person name="Geiler-Samerotte K.A."/>
            <person name="Gerlach D."/>
            <person name="Hatcher P."/>
            <person name="Jogdeo S."/>
            <person name="Krijgsveld J."/>
            <person name="Kriventseva E.V."/>
            <person name="Kultz D."/>
            <person name="Laforsch C."/>
            <person name="Lindquist E."/>
            <person name="Lopez J."/>
            <person name="Manak J.R."/>
            <person name="Muller J."/>
            <person name="Pangilinan J."/>
            <person name="Patwardhan R.P."/>
            <person name="Pitluck S."/>
            <person name="Pritham E.J."/>
            <person name="Rechtsteiner A."/>
            <person name="Rho M."/>
            <person name="Rogozin I.B."/>
            <person name="Sakarya O."/>
            <person name="Salamov A."/>
            <person name="Schaack S."/>
            <person name="Shapiro H."/>
            <person name="Shiga Y."/>
            <person name="Skalitzky C."/>
            <person name="Smith Z."/>
            <person name="Souvorov A."/>
            <person name="Sung W."/>
            <person name="Tang Z."/>
            <person name="Tsuchiya D."/>
            <person name="Tu H."/>
            <person name="Vos H."/>
            <person name="Wang M."/>
            <person name="Wolf Y.I."/>
            <person name="Yamagata H."/>
            <person name="Yamada T."/>
            <person name="Ye Y."/>
            <person name="Shaw J.R."/>
            <person name="Andrews J."/>
            <person name="Crease T.J."/>
            <person name="Tang H."/>
            <person name="Lucas S.M."/>
            <person name="Robertson H.M."/>
            <person name="Bork P."/>
            <person name="Koonin E.V."/>
            <person name="Zdobnov E.M."/>
            <person name="Grigoriev I.V."/>
            <person name="Lynch M."/>
            <person name="Boore J.L."/>
        </authorList>
    </citation>
    <scope>NUCLEOTIDE SEQUENCE [LARGE SCALE GENOMIC DNA]</scope>
</reference>
<dbReference type="AlphaFoldDB" id="E9H515"/>
<name>E9H515_DAPPU</name>
<feature type="chain" id="PRO_5003237774" evidence="2">
    <location>
        <begin position="26"/>
        <end position="69"/>
    </location>
</feature>
<organism evidence="3 4">
    <name type="scientific">Daphnia pulex</name>
    <name type="common">Water flea</name>
    <dbReference type="NCBI Taxonomy" id="6669"/>
    <lineage>
        <taxon>Eukaryota</taxon>
        <taxon>Metazoa</taxon>
        <taxon>Ecdysozoa</taxon>
        <taxon>Arthropoda</taxon>
        <taxon>Crustacea</taxon>
        <taxon>Branchiopoda</taxon>
        <taxon>Diplostraca</taxon>
        <taxon>Cladocera</taxon>
        <taxon>Anomopoda</taxon>
        <taxon>Daphniidae</taxon>
        <taxon>Daphnia</taxon>
    </lineage>
</organism>
<proteinExistence type="predicted"/>
<protein>
    <submittedName>
        <fullName evidence="3">Uncharacterized protein</fullName>
    </submittedName>
</protein>
<dbReference type="EMBL" id="GL732592">
    <property type="protein sequence ID" value="EFX73262.1"/>
    <property type="molecule type" value="Genomic_DNA"/>
</dbReference>
<keyword evidence="2" id="KW-0732">Signal</keyword>
<keyword evidence="4" id="KW-1185">Reference proteome</keyword>
<evidence type="ECO:0000256" key="1">
    <source>
        <dbReference type="SAM" id="MobiDB-lite"/>
    </source>
</evidence>
<gene>
    <name evidence="3" type="ORF">DAPPUDRAFT_307942</name>
</gene>
<accession>E9H515</accession>
<feature type="region of interest" description="Disordered" evidence="1">
    <location>
        <begin position="29"/>
        <end position="55"/>
    </location>
</feature>
<sequence>MKSLASIVLMIVLVLGAFMVRESQSIGYRLSSPHGRSQQRHGSDNYPSEYYSAGRELERPSENIDNLMF</sequence>
<evidence type="ECO:0000313" key="3">
    <source>
        <dbReference type="EMBL" id="EFX73262.1"/>
    </source>
</evidence>
<dbReference type="Proteomes" id="UP000000305">
    <property type="component" value="Unassembled WGS sequence"/>
</dbReference>
<evidence type="ECO:0000313" key="4">
    <source>
        <dbReference type="Proteomes" id="UP000000305"/>
    </source>
</evidence>